<evidence type="ECO:0000259" key="14">
    <source>
        <dbReference type="Pfam" id="PF00224"/>
    </source>
</evidence>
<dbReference type="GO" id="GO:0005524">
    <property type="term" value="F:ATP binding"/>
    <property type="evidence" value="ECO:0007669"/>
    <property type="project" value="UniProtKB-KW"/>
</dbReference>
<protein>
    <recommendedName>
        <fullName evidence="3 12">Pyruvate kinase</fullName>
        <ecNumber evidence="3 12">2.7.1.40</ecNumber>
    </recommendedName>
</protein>
<evidence type="ECO:0000313" key="16">
    <source>
        <dbReference type="EMBL" id="PWR00447.1"/>
    </source>
</evidence>
<comment type="similarity">
    <text evidence="2 13">Belongs to the pyruvate kinase family.</text>
</comment>
<dbReference type="NCBIfam" id="NF004978">
    <property type="entry name" value="PRK06354.1"/>
    <property type="match status" value="1"/>
</dbReference>
<evidence type="ECO:0000256" key="3">
    <source>
        <dbReference type="ARBA" id="ARBA00012142"/>
    </source>
</evidence>
<evidence type="ECO:0000256" key="12">
    <source>
        <dbReference type="NCBIfam" id="TIGR01064"/>
    </source>
</evidence>
<keyword evidence="17" id="KW-1185">Reference proteome</keyword>
<dbReference type="Gene3D" id="3.20.20.60">
    <property type="entry name" value="Phosphoenolpyruvate-binding domains"/>
    <property type="match status" value="1"/>
</dbReference>
<dbReference type="InterPro" id="IPR015806">
    <property type="entry name" value="Pyrv_Knase_insert_dom_sf"/>
</dbReference>
<evidence type="ECO:0000256" key="4">
    <source>
        <dbReference type="ARBA" id="ARBA00022679"/>
    </source>
</evidence>
<evidence type="ECO:0000313" key="17">
    <source>
        <dbReference type="Proteomes" id="UP000245539"/>
    </source>
</evidence>
<keyword evidence="5" id="KW-0479">Metal-binding</keyword>
<dbReference type="InterPro" id="IPR015813">
    <property type="entry name" value="Pyrv/PenolPyrv_kinase-like_dom"/>
</dbReference>
<dbReference type="UniPathway" id="UPA00109">
    <property type="reaction ID" value="UER00188"/>
</dbReference>
<comment type="pathway">
    <text evidence="1 13">Carbohydrate degradation; glycolysis; pyruvate from D-glyceraldehyde 3-phosphate: step 5/5.</text>
</comment>
<dbReference type="Gene3D" id="2.40.33.10">
    <property type="entry name" value="PK beta-barrel domain-like"/>
    <property type="match status" value="1"/>
</dbReference>
<evidence type="ECO:0000256" key="13">
    <source>
        <dbReference type="RuleBase" id="RU000504"/>
    </source>
</evidence>
<evidence type="ECO:0000256" key="2">
    <source>
        <dbReference type="ARBA" id="ARBA00008663"/>
    </source>
</evidence>
<evidence type="ECO:0000256" key="8">
    <source>
        <dbReference type="ARBA" id="ARBA00022840"/>
    </source>
</evidence>
<evidence type="ECO:0000256" key="9">
    <source>
        <dbReference type="ARBA" id="ARBA00022842"/>
    </source>
</evidence>
<dbReference type="InterPro" id="IPR040442">
    <property type="entry name" value="Pyrv_kinase-like_dom_sf"/>
</dbReference>
<dbReference type="InterPro" id="IPR015793">
    <property type="entry name" value="Pyrv_Knase_brl"/>
</dbReference>
<evidence type="ECO:0000259" key="15">
    <source>
        <dbReference type="Pfam" id="PF02887"/>
    </source>
</evidence>
<dbReference type="InterPro" id="IPR011037">
    <property type="entry name" value="Pyrv_Knase-like_insert_dom_sf"/>
</dbReference>
<dbReference type="Pfam" id="PF02887">
    <property type="entry name" value="PK_C"/>
    <property type="match status" value="1"/>
</dbReference>
<dbReference type="Pfam" id="PF00224">
    <property type="entry name" value="PK"/>
    <property type="match status" value="1"/>
</dbReference>
<dbReference type="GO" id="GO:0016301">
    <property type="term" value="F:kinase activity"/>
    <property type="evidence" value="ECO:0007669"/>
    <property type="project" value="UniProtKB-KW"/>
</dbReference>
<dbReference type="AlphaFoldDB" id="A0A317CPL6"/>
<dbReference type="GO" id="GO:0030955">
    <property type="term" value="F:potassium ion binding"/>
    <property type="evidence" value="ECO:0007669"/>
    <property type="project" value="UniProtKB-UniRule"/>
</dbReference>
<dbReference type="InterPro" id="IPR015795">
    <property type="entry name" value="Pyrv_Knase_C"/>
</dbReference>
<dbReference type="GO" id="GO:0004743">
    <property type="term" value="F:pyruvate kinase activity"/>
    <property type="evidence" value="ECO:0007669"/>
    <property type="project" value="UniProtKB-UniRule"/>
</dbReference>
<evidence type="ECO:0000256" key="5">
    <source>
        <dbReference type="ARBA" id="ARBA00022723"/>
    </source>
</evidence>
<dbReference type="Proteomes" id="UP000245539">
    <property type="component" value="Unassembled WGS sequence"/>
</dbReference>
<keyword evidence="7 13" id="KW-0418">Kinase</keyword>
<dbReference type="EC" id="2.7.1.40" evidence="3 12"/>
<dbReference type="FunFam" id="2.40.33.10:FF:000001">
    <property type="entry name" value="Pyruvate kinase"/>
    <property type="match status" value="1"/>
</dbReference>
<proteinExistence type="inferred from homology"/>
<name>A0A317CPL6_9GAMM</name>
<accession>A0A317CPL6</accession>
<evidence type="ECO:0000256" key="11">
    <source>
        <dbReference type="ARBA" id="ARBA00023317"/>
    </source>
</evidence>
<evidence type="ECO:0000256" key="6">
    <source>
        <dbReference type="ARBA" id="ARBA00022741"/>
    </source>
</evidence>
<organism evidence="16 17">
    <name type="scientific">Leucothrix pacifica</name>
    <dbReference type="NCBI Taxonomy" id="1247513"/>
    <lineage>
        <taxon>Bacteria</taxon>
        <taxon>Pseudomonadati</taxon>
        <taxon>Pseudomonadota</taxon>
        <taxon>Gammaproteobacteria</taxon>
        <taxon>Thiotrichales</taxon>
        <taxon>Thiotrichaceae</taxon>
        <taxon>Leucothrix</taxon>
    </lineage>
</organism>
<dbReference type="GO" id="GO:0000287">
    <property type="term" value="F:magnesium ion binding"/>
    <property type="evidence" value="ECO:0007669"/>
    <property type="project" value="UniProtKB-UniRule"/>
</dbReference>
<feature type="domain" description="Pyruvate kinase C-terminal" evidence="15">
    <location>
        <begin position="359"/>
        <end position="472"/>
    </location>
</feature>
<comment type="caution">
    <text evidence="16">The sequence shown here is derived from an EMBL/GenBank/DDBJ whole genome shotgun (WGS) entry which is preliminary data.</text>
</comment>
<dbReference type="SUPFAM" id="SSF51621">
    <property type="entry name" value="Phosphoenolpyruvate/pyruvate domain"/>
    <property type="match status" value="1"/>
</dbReference>
<dbReference type="OrthoDB" id="9812123at2"/>
<dbReference type="NCBIfam" id="NF004491">
    <property type="entry name" value="PRK05826.1"/>
    <property type="match status" value="1"/>
</dbReference>
<dbReference type="InterPro" id="IPR036918">
    <property type="entry name" value="Pyrv_Knase_C_sf"/>
</dbReference>
<comment type="catalytic activity">
    <reaction evidence="13">
        <text>pyruvate + ATP = phosphoenolpyruvate + ADP + H(+)</text>
        <dbReference type="Rhea" id="RHEA:18157"/>
        <dbReference type="ChEBI" id="CHEBI:15361"/>
        <dbReference type="ChEBI" id="CHEBI:15378"/>
        <dbReference type="ChEBI" id="CHEBI:30616"/>
        <dbReference type="ChEBI" id="CHEBI:58702"/>
        <dbReference type="ChEBI" id="CHEBI:456216"/>
        <dbReference type="EC" id="2.7.1.40"/>
    </reaction>
</comment>
<dbReference type="SUPFAM" id="SSF52935">
    <property type="entry name" value="PK C-terminal domain-like"/>
    <property type="match status" value="1"/>
</dbReference>
<keyword evidence="8" id="KW-0067">ATP-binding</keyword>
<evidence type="ECO:0000256" key="10">
    <source>
        <dbReference type="ARBA" id="ARBA00023152"/>
    </source>
</evidence>
<dbReference type="NCBIfam" id="TIGR01064">
    <property type="entry name" value="pyruv_kin"/>
    <property type="match status" value="1"/>
</dbReference>
<keyword evidence="6" id="KW-0547">Nucleotide-binding</keyword>
<keyword evidence="4 13" id="KW-0808">Transferase</keyword>
<keyword evidence="9 13" id="KW-0460">Magnesium</keyword>
<dbReference type="InterPro" id="IPR001697">
    <property type="entry name" value="Pyr_Knase"/>
</dbReference>
<reference evidence="16 17" key="1">
    <citation type="submission" date="2018-05" db="EMBL/GenBank/DDBJ databases">
        <title>Leucothrix arctica sp. nov., isolated from Arctic seawater.</title>
        <authorList>
            <person name="Choi A."/>
            <person name="Baek K."/>
        </authorList>
    </citation>
    <scope>NUCLEOTIDE SEQUENCE [LARGE SCALE GENOMIC DNA]</scope>
    <source>
        <strain evidence="16 17">JCM 18388</strain>
    </source>
</reference>
<dbReference type="PANTHER" id="PTHR11817">
    <property type="entry name" value="PYRUVATE KINASE"/>
    <property type="match status" value="1"/>
</dbReference>
<dbReference type="SUPFAM" id="SSF50800">
    <property type="entry name" value="PK beta-barrel domain-like"/>
    <property type="match status" value="1"/>
</dbReference>
<keyword evidence="11 16" id="KW-0670">Pyruvate</keyword>
<dbReference type="RefSeq" id="WP_109835818.1">
    <property type="nucleotide sequence ID" value="NZ_QGKM01000003.1"/>
</dbReference>
<gene>
    <name evidence="16" type="primary">pyk</name>
    <name evidence="16" type="ORF">DKW60_01075</name>
</gene>
<sequence>MRRTKIVATLGPATDTPESIEKLIAAGANVVRLNFSHGSPEEHAHRAQMVRDAAAKLGKVVGILGDLQGPKIRIDRFRDGKITLATGDAFYLDSDMGVEDGNQEGVGLTYKTLPQEVHEGDELLLDDGRIVFVVKSVVGNRIHCEVVNGGILSNNKGINRRNGGLSADALTEKDIRDIKTAADINVDFLAVSFPRSAEDMHYARRLMKEAGGKAAMVAKLERAEVVDQPVLDEIICASDVLMVARGDLGVEIGDAKLPLTQKNIINRCRSLNRIIITATQMMETMIDNPIPTRAEVFDVANAVIDGTDAVMLSGETAVGKHPDKVISIMNEICEQAELSRDATVSAHRLESQFQRVDEGIAMATMYAANHMNIKAIGALTESGSTARWMSRISSGIPIFALTNHEKTCRLVSLYRGVYPVLLTEKLSNPLVANQVVINHLLEAEVVSNGDNVIVTKGDLMGHDGGTNQMKIINVGNHKAA</sequence>
<evidence type="ECO:0000256" key="1">
    <source>
        <dbReference type="ARBA" id="ARBA00004997"/>
    </source>
</evidence>
<dbReference type="PRINTS" id="PR01050">
    <property type="entry name" value="PYRUVTKNASE"/>
</dbReference>
<dbReference type="Gene3D" id="3.40.1380.20">
    <property type="entry name" value="Pyruvate kinase, C-terminal domain"/>
    <property type="match status" value="1"/>
</dbReference>
<evidence type="ECO:0000256" key="7">
    <source>
        <dbReference type="ARBA" id="ARBA00022777"/>
    </source>
</evidence>
<keyword evidence="10 13" id="KW-0324">Glycolysis</keyword>
<dbReference type="EMBL" id="QGKM01000003">
    <property type="protein sequence ID" value="PWR00447.1"/>
    <property type="molecule type" value="Genomic_DNA"/>
</dbReference>
<feature type="domain" description="Pyruvate kinase barrel" evidence="14">
    <location>
        <begin position="1"/>
        <end position="324"/>
    </location>
</feature>